<organism evidence="1 2">
    <name type="scientific">Haemaphysalis longicornis</name>
    <name type="common">Bush tick</name>
    <dbReference type="NCBI Taxonomy" id="44386"/>
    <lineage>
        <taxon>Eukaryota</taxon>
        <taxon>Metazoa</taxon>
        <taxon>Ecdysozoa</taxon>
        <taxon>Arthropoda</taxon>
        <taxon>Chelicerata</taxon>
        <taxon>Arachnida</taxon>
        <taxon>Acari</taxon>
        <taxon>Parasitiformes</taxon>
        <taxon>Ixodida</taxon>
        <taxon>Ixodoidea</taxon>
        <taxon>Ixodidae</taxon>
        <taxon>Haemaphysalinae</taxon>
        <taxon>Haemaphysalis</taxon>
    </lineage>
</organism>
<dbReference type="VEuPathDB" id="VectorBase:HLOH_054484"/>
<protein>
    <submittedName>
        <fullName evidence="1">Uncharacterized protein</fullName>
    </submittedName>
</protein>
<name>A0A9J6GCD0_HAELO</name>
<reference evidence="1 2" key="1">
    <citation type="journal article" date="2020" name="Cell">
        <title>Large-Scale Comparative Analyses of Tick Genomes Elucidate Their Genetic Diversity and Vector Capacities.</title>
        <authorList>
            <consortium name="Tick Genome and Microbiome Consortium (TIGMIC)"/>
            <person name="Jia N."/>
            <person name="Wang J."/>
            <person name="Shi W."/>
            <person name="Du L."/>
            <person name="Sun Y."/>
            <person name="Zhan W."/>
            <person name="Jiang J.F."/>
            <person name="Wang Q."/>
            <person name="Zhang B."/>
            <person name="Ji P."/>
            <person name="Bell-Sakyi L."/>
            <person name="Cui X.M."/>
            <person name="Yuan T.T."/>
            <person name="Jiang B.G."/>
            <person name="Yang W.F."/>
            <person name="Lam T.T."/>
            <person name="Chang Q.C."/>
            <person name="Ding S.J."/>
            <person name="Wang X.J."/>
            <person name="Zhu J.G."/>
            <person name="Ruan X.D."/>
            <person name="Zhao L."/>
            <person name="Wei J.T."/>
            <person name="Ye R.Z."/>
            <person name="Que T.C."/>
            <person name="Du C.H."/>
            <person name="Zhou Y.H."/>
            <person name="Cheng J.X."/>
            <person name="Dai P.F."/>
            <person name="Guo W.B."/>
            <person name="Han X.H."/>
            <person name="Huang E.J."/>
            <person name="Li L.F."/>
            <person name="Wei W."/>
            <person name="Gao Y.C."/>
            <person name="Liu J.Z."/>
            <person name="Shao H.Z."/>
            <person name="Wang X."/>
            <person name="Wang C.C."/>
            <person name="Yang T.C."/>
            <person name="Huo Q.B."/>
            <person name="Li W."/>
            <person name="Chen H.Y."/>
            <person name="Chen S.E."/>
            <person name="Zhou L.G."/>
            <person name="Ni X.B."/>
            <person name="Tian J.H."/>
            <person name="Sheng Y."/>
            <person name="Liu T."/>
            <person name="Pan Y.S."/>
            <person name="Xia L.Y."/>
            <person name="Li J."/>
            <person name="Zhao F."/>
            <person name="Cao W.C."/>
        </authorList>
    </citation>
    <scope>NUCLEOTIDE SEQUENCE [LARGE SCALE GENOMIC DNA]</scope>
    <source>
        <strain evidence="1">HaeL-2018</strain>
    </source>
</reference>
<accession>A0A9J6GCD0</accession>
<proteinExistence type="predicted"/>
<evidence type="ECO:0000313" key="1">
    <source>
        <dbReference type="EMBL" id="KAH9372441.1"/>
    </source>
</evidence>
<gene>
    <name evidence="1" type="ORF">HPB48_012873</name>
</gene>
<keyword evidence="2" id="KW-1185">Reference proteome</keyword>
<dbReference type="Proteomes" id="UP000821853">
    <property type="component" value="Chromosome 4"/>
</dbReference>
<dbReference type="AlphaFoldDB" id="A0A9J6GCD0"/>
<dbReference type="EMBL" id="JABSTR010000006">
    <property type="protein sequence ID" value="KAH9372441.1"/>
    <property type="molecule type" value="Genomic_DNA"/>
</dbReference>
<sequence>MPQRKGFKQAQDARWVWAHYRDRPHVRSIENGCRNSSVSPNLQALCSVTDELADAVDPLLTPDLYNELKCAQKEVDDPASRIVQTEKDMARQEGVEHVEFELESEEWGDNLESYEIAQAAAVDARPREDNTMAKKMFAGGQRDDVSLEGAWEQARAG</sequence>
<comment type="caution">
    <text evidence="1">The sequence shown here is derived from an EMBL/GenBank/DDBJ whole genome shotgun (WGS) entry which is preliminary data.</text>
</comment>
<evidence type="ECO:0000313" key="2">
    <source>
        <dbReference type="Proteomes" id="UP000821853"/>
    </source>
</evidence>